<reference evidence="2" key="1">
    <citation type="submission" date="2023-06" db="EMBL/GenBank/DDBJ databases">
        <authorList>
            <person name="Noh H."/>
        </authorList>
    </citation>
    <scope>NUCLEOTIDE SEQUENCE</scope>
    <source>
        <strain evidence="2">DUCC20226</strain>
    </source>
</reference>
<accession>A0AAD9SS59</accession>
<evidence type="ECO:0000256" key="1">
    <source>
        <dbReference type="SAM" id="MobiDB-lite"/>
    </source>
</evidence>
<dbReference type="AlphaFoldDB" id="A0AAD9SS59"/>
<dbReference type="EMBL" id="JAUJFL010000001">
    <property type="protein sequence ID" value="KAK2614967.1"/>
    <property type="molecule type" value="Genomic_DNA"/>
</dbReference>
<feature type="region of interest" description="Disordered" evidence="1">
    <location>
        <begin position="265"/>
        <end position="363"/>
    </location>
</feature>
<feature type="compositionally biased region" description="Basic and acidic residues" evidence="1">
    <location>
        <begin position="88"/>
        <end position="105"/>
    </location>
</feature>
<feature type="region of interest" description="Disordered" evidence="1">
    <location>
        <begin position="46"/>
        <end position="215"/>
    </location>
</feature>
<feature type="compositionally biased region" description="Basic and acidic residues" evidence="1">
    <location>
        <begin position="115"/>
        <end position="130"/>
    </location>
</feature>
<dbReference type="Proteomes" id="UP001265746">
    <property type="component" value="Unassembled WGS sequence"/>
</dbReference>
<evidence type="ECO:0000313" key="3">
    <source>
        <dbReference type="Proteomes" id="UP001265746"/>
    </source>
</evidence>
<evidence type="ECO:0000313" key="2">
    <source>
        <dbReference type="EMBL" id="KAK2614967.1"/>
    </source>
</evidence>
<proteinExistence type="predicted"/>
<gene>
    <name evidence="2" type="ORF">N8I77_001749</name>
</gene>
<feature type="compositionally biased region" description="Polar residues" evidence="1">
    <location>
        <begin position="148"/>
        <end position="164"/>
    </location>
</feature>
<organism evidence="2 3">
    <name type="scientific">Phomopsis amygdali</name>
    <name type="common">Fusicoccum amygdali</name>
    <dbReference type="NCBI Taxonomy" id="1214568"/>
    <lineage>
        <taxon>Eukaryota</taxon>
        <taxon>Fungi</taxon>
        <taxon>Dikarya</taxon>
        <taxon>Ascomycota</taxon>
        <taxon>Pezizomycotina</taxon>
        <taxon>Sordariomycetes</taxon>
        <taxon>Sordariomycetidae</taxon>
        <taxon>Diaporthales</taxon>
        <taxon>Diaporthaceae</taxon>
        <taxon>Diaporthe</taxon>
    </lineage>
</organism>
<protein>
    <submittedName>
        <fullName evidence="2">Uncharacterized protein</fullName>
    </submittedName>
</protein>
<sequence>MARWHRRYGRLGRRYETQTPNGPSVVEYYGPWEREYRDRLRRDIAALSGPRGLANRADPAERRQSTPNQVTSSEDRVYSVEDFLSKLTGHDQPRNDAESASDKVTDATPDEADEPMERRYTALEKGKQREGTPAPSSARGPSALKPPSANNSQLQASRMSSQGLRSLRKLPHSRPPSDKKGETGPSVQHVEHAASKSSEMTRSLSRARGAAASSISAADRLAQARVAYGYAAELPSDGLGVIHEHPSPPERALATGRYLLPARQRTQSQVGVTGPNPKSHAAMEQPQSWDGDPGPSSQTYADAVAKSNRRLDELSPYSPEVTIPDTPMPILNTKLPKSPPLHLSESADSSDGHLPSRNNSKQYQVPICRTKRNASEISGVVQVASDEFTVVDPHDFIEAWSWKDSIGAGDAEIIRRLRGQTATQSGIKKVLLIPFSNDANMFLAVVDLGAALFRIFDPRTDEVLQSIDEDDGFDTTLFVYEFIHTLFPTECPSMGAWNIELEKTVQRSVSITQLGVTSGRHLNDFGARLKMQAVLPFFFEALRIVAGANSKRNITDVALLKRLFAIFDDSPELKSSDVIQQLRERSRDQIYRSLRGRLRSVLQHNDVDIKKAIAETRWGGCRPGQLVHLKIIASQHACIEVSRSLSKSKHLAEQHVHLRFILETMTAKCLMTRAALYHGMLHNMAAGYFYSVDAHKEIWGPDAALNQWNRLELHSIERKLQVMRTELDHWLKQFQYHLDSANGK</sequence>
<comment type="caution">
    <text evidence="2">The sequence shown here is derived from an EMBL/GenBank/DDBJ whole genome shotgun (WGS) entry which is preliminary data.</text>
</comment>
<name>A0AAD9SS59_PHOAM</name>
<keyword evidence="3" id="KW-1185">Reference proteome</keyword>
<feature type="compositionally biased region" description="Low complexity" evidence="1">
    <location>
        <begin position="202"/>
        <end position="215"/>
    </location>
</feature>